<evidence type="ECO:0000313" key="1">
    <source>
        <dbReference type="EMBL" id="KAJ0193586.1"/>
    </source>
</evidence>
<comment type="caution">
    <text evidence="1">The sequence shown here is derived from an EMBL/GenBank/DDBJ whole genome shotgun (WGS) entry which is preliminary data.</text>
</comment>
<sequence>MIAEKNGPLGRNYWRYQKKECFNAQRSSNNEMNFEANDTYWLECSFKKVTIVQRLMCKYIEHALMQLRYTWSLNIEIVKIVTTVLSNGGLPLGSPIFRCGWELT</sequence>
<evidence type="ECO:0000313" key="2">
    <source>
        <dbReference type="Proteomes" id="UP000235145"/>
    </source>
</evidence>
<protein>
    <submittedName>
        <fullName evidence="1">Uncharacterized protein</fullName>
    </submittedName>
</protein>
<dbReference type="EMBL" id="NBSK02000008">
    <property type="protein sequence ID" value="KAJ0193586.1"/>
    <property type="molecule type" value="Genomic_DNA"/>
</dbReference>
<reference evidence="1 2" key="1">
    <citation type="journal article" date="2017" name="Nat. Commun.">
        <title>Genome assembly with in vitro proximity ligation data and whole-genome triplication in lettuce.</title>
        <authorList>
            <person name="Reyes-Chin-Wo S."/>
            <person name="Wang Z."/>
            <person name="Yang X."/>
            <person name="Kozik A."/>
            <person name="Arikit S."/>
            <person name="Song C."/>
            <person name="Xia L."/>
            <person name="Froenicke L."/>
            <person name="Lavelle D.O."/>
            <person name="Truco M.J."/>
            <person name="Xia R."/>
            <person name="Zhu S."/>
            <person name="Xu C."/>
            <person name="Xu H."/>
            <person name="Xu X."/>
            <person name="Cox K."/>
            <person name="Korf I."/>
            <person name="Meyers B.C."/>
            <person name="Michelmore R.W."/>
        </authorList>
    </citation>
    <scope>NUCLEOTIDE SEQUENCE [LARGE SCALE GENOMIC DNA]</scope>
    <source>
        <strain evidence="2">cv. Salinas</strain>
        <tissue evidence="1">Seedlings</tissue>
    </source>
</reference>
<proteinExistence type="predicted"/>
<accession>A0A9R1UVL7</accession>
<name>A0A9R1UVL7_LACSA</name>
<dbReference type="Proteomes" id="UP000235145">
    <property type="component" value="Unassembled WGS sequence"/>
</dbReference>
<organism evidence="1 2">
    <name type="scientific">Lactuca sativa</name>
    <name type="common">Garden lettuce</name>
    <dbReference type="NCBI Taxonomy" id="4236"/>
    <lineage>
        <taxon>Eukaryota</taxon>
        <taxon>Viridiplantae</taxon>
        <taxon>Streptophyta</taxon>
        <taxon>Embryophyta</taxon>
        <taxon>Tracheophyta</taxon>
        <taxon>Spermatophyta</taxon>
        <taxon>Magnoliopsida</taxon>
        <taxon>eudicotyledons</taxon>
        <taxon>Gunneridae</taxon>
        <taxon>Pentapetalae</taxon>
        <taxon>asterids</taxon>
        <taxon>campanulids</taxon>
        <taxon>Asterales</taxon>
        <taxon>Asteraceae</taxon>
        <taxon>Cichorioideae</taxon>
        <taxon>Cichorieae</taxon>
        <taxon>Lactucinae</taxon>
        <taxon>Lactuca</taxon>
    </lineage>
</organism>
<gene>
    <name evidence="1" type="ORF">LSAT_V11C800447010</name>
</gene>
<dbReference type="AlphaFoldDB" id="A0A9R1UVL7"/>
<keyword evidence="2" id="KW-1185">Reference proteome</keyword>